<proteinExistence type="predicted"/>
<evidence type="ECO:0000313" key="2">
    <source>
        <dbReference type="Proteomes" id="UP001569904"/>
    </source>
</evidence>
<sequence length="128" mass="13486">MSEVTVAAASRRGVVGLGGLEGLQRDRVGGERAGPQRRGDSDGDVLVIHRRAKQEHVDQGAGALAVAPGHAQALRTQGLQVVVQLQLPATFGSYALEPGDFLAFVIDDQLRGVQHDLASRPISRTGTE</sequence>
<name>A0ABV4R4B6_9ACTN</name>
<organism evidence="1 2">
    <name type="scientific">Actinomadura chokoriensis</name>
    <dbReference type="NCBI Taxonomy" id="454156"/>
    <lineage>
        <taxon>Bacteria</taxon>
        <taxon>Bacillati</taxon>
        <taxon>Actinomycetota</taxon>
        <taxon>Actinomycetes</taxon>
        <taxon>Streptosporangiales</taxon>
        <taxon>Thermomonosporaceae</taxon>
        <taxon>Actinomadura</taxon>
    </lineage>
</organism>
<gene>
    <name evidence="1" type="ORF">SM436_25640</name>
</gene>
<reference evidence="1 2" key="1">
    <citation type="submission" date="2023-11" db="EMBL/GenBank/DDBJ databases">
        <title>Actinomadura monticuli sp. nov., isolated from volcanic ash.</title>
        <authorList>
            <person name="Lee S.D."/>
            <person name="Yang H."/>
            <person name="Kim I.S."/>
        </authorList>
    </citation>
    <scope>NUCLEOTIDE SEQUENCE [LARGE SCALE GENOMIC DNA]</scope>
    <source>
        <strain evidence="1 2">DSM 45346</strain>
    </source>
</reference>
<comment type="caution">
    <text evidence="1">The sequence shown here is derived from an EMBL/GenBank/DDBJ whole genome shotgun (WGS) entry which is preliminary data.</text>
</comment>
<dbReference type="RefSeq" id="WP_371943833.1">
    <property type="nucleotide sequence ID" value="NZ_JAXCEH010000018.1"/>
</dbReference>
<accession>A0ABV4R4B6</accession>
<evidence type="ECO:0000313" key="1">
    <source>
        <dbReference type="EMBL" id="MFA1557073.1"/>
    </source>
</evidence>
<dbReference type="EMBL" id="JAXCEH010000018">
    <property type="protein sequence ID" value="MFA1557073.1"/>
    <property type="molecule type" value="Genomic_DNA"/>
</dbReference>
<protein>
    <submittedName>
        <fullName evidence="1">Uncharacterized protein</fullName>
    </submittedName>
</protein>
<dbReference type="Proteomes" id="UP001569904">
    <property type="component" value="Unassembled WGS sequence"/>
</dbReference>
<keyword evidence="2" id="KW-1185">Reference proteome</keyword>